<dbReference type="Gene3D" id="1.25.40.20">
    <property type="entry name" value="Ankyrin repeat-containing domain"/>
    <property type="match status" value="2"/>
</dbReference>
<dbReference type="PANTHER" id="PTHR24198:SF165">
    <property type="entry name" value="ANKYRIN REPEAT-CONTAINING PROTEIN-RELATED"/>
    <property type="match status" value="1"/>
</dbReference>
<organism evidence="5 6">
    <name type="scientific">Protea cynaroides</name>
    <dbReference type="NCBI Taxonomy" id="273540"/>
    <lineage>
        <taxon>Eukaryota</taxon>
        <taxon>Viridiplantae</taxon>
        <taxon>Streptophyta</taxon>
        <taxon>Embryophyta</taxon>
        <taxon>Tracheophyta</taxon>
        <taxon>Spermatophyta</taxon>
        <taxon>Magnoliopsida</taxon>
        <taxon>Proteales</taxon>
        <taxon>Proteaceae</taxon>
        <taxon>Protea</taxon>
    </lineage>
</organism>
<feature type="domain" description="MSP" evidence="4">
    <location>
        <begin position="1"/>
        <end position="127"/>
    </location>
</feature>
<sequence length="471" mass="51369">MEERLVEVSNEEVRIDFELGRKCRANVSLRSLSSTTPIAFKLQTSSPHKFLVNPTCGIIPPSSQASFQIVLKPQTQLPSSFPRSPSDRFLIKTAPAPNFSSSDPITISSWFSSFTSTSDLKLKVAYVGLFLLRHAVSAGDIYVVKHIIKRQKSLLTQISLSDTESLLKTAAESCNSSSMISLLLESGLCVKPDSINAEPESTWMVSNGWTRIHVAAAFDRTEELLTLIRREEGGPLDLDCRDREGRTPLHLAASRGNVECATLLIEMGADKDAKSQDGRTALYRAVANGDRQMVALLIMMGVDPTTYTATVHDRSPIDVARDEGYKQVVEILERGESVLTAARRGELRDLKLLLNTGAITNYHDQYGLTALHAASIKGHTEAVSMLLDHGMDLECQDMEGHTPLHLAVEGSRLETVEVLINKGANINIKSRRGSTPLDMARALGHDCISTLLINRGASPPPPPQSPSSSSS</sequence>
<dbReference type="Pfam" id="PF00635">
    <property type="entry name" value="Motile_Sperm"/>
    <property type="match status" value="1"/>
</dbReference>
<keyword evidence="6" id="KW-1185">Reference proteome</keyword>
<dbReference type="PRINTS" id="PR01415">
    <property type="entry name" value="ANKYRIN"/>
</dbReference>
<dbReference type="InterPro" id="IPR008962">
    <property type="entry name" value="PapD-like_sf"/>
</dbReference>
<keyword evidence="1" id="KW-0677">Repeat</keyword>
<dbReference type="SUPFAM" id="SSF48403">
    <property type="entry name" value="Ankyrin repeat"/>
    <property type="match status" value="1"/>
</dbReference>
<protein>
    <recommendedName>
        <fullName evidence="4">MSP domain-containing protein</fullName>
    </recommendedName>
</protein>
<evidence type="ECO:0000256" key="3">
    <source>
        <dbReference type="PROSITE-ProRule" id="PRU00023"/>
    </source>
</evidence>
<dbReference type="PANTHER" id="PTHR24198">
    <property type="entry name" value="ANKYRIN REPEAT AND PROTEIN KINASE DOMAIN-CONTAINING PROTEIN"/>
    <property type="match status" value="1"/>
</dbReference>
<accession>A0A9Q0R0H1</accession>
<dbReference type="PROSITE" id="PS50088">
    <property type="entry name" value="ANK_REPEAT"/>
    <property type="match status" value="4"/>
</dbReference>
<dbReference type="Gene3D" id="2.60.40.10">
    <property type="entry name" value="Immunoglobulins"/>
    <property type="match status" value="1"/>
</dbReference>
<dbReference type="InterPro" id="IPR036770">
    <property type="entry name" value="Ankyrin_rpt-contain_sf"/>
</dbReference>
<dbReference type="InterPro" id="IPR013783">
    <property type="entry name" value="Ig-like_fold"/>
</dbReference>
<dbReference type="EMBL" id="JAMYWD010000002">
    <property type="protein sequence ID" value="KAJ4978494.1"/>
    <property type="molecule type" value="Genomic_DNA"/>
</dbReference>
<dbReference type="PROSITE" id="PS50297">
    <property type="entry name" value="ANK_REP_REGION"/>
    <property type="match status" value="4"/>
</dbReference>
<feature type="repeat" description="ANK" evidence="3">
    <location>
        <begin position="277"/>
        <end position="309"/>
    </location>
</feature>
<proteinExistence type="predicted"/>
<evidence type="ECO:0000256" key="2">
    <source>
        <dbReference type="ARBA" id="ARBA00023043"/>
    </source>
</evidence>
<dbReference type="InterPro" id="IPR002110">
    <property type="entry name" value="Ankyrin_rpt"/>
</dbReference>
<dbReference type="SMART" id="SM00248">
    <property type="entry name" value="ANK"/>
    <property type="match status" value="9"/>
</dbReference>
<dbReference type="PROSITE" id="PS50202">
    <property type="entry name" value="MSP"/>
    <property type="match status" value="1"/>
</dbReference>
<reference evidence="5" key="1">
    <citation type="journal article" date="2023" name="Plant J.">
        <title>The genome of the king protea, Protea cynaroides.</title>
        <authorList>
            <person name="Chang J."/>
            <person name="Duong T.A."/>
            <person name="Schoeman C."/>
            <person name="Ma X."/>
            <person name="Roodt D."/>
            <person name="Barker N."/>
            <person name="Li Z."/>
            <person name="Van de Peer Y."/>
            <person name="Mizrachi E."/>
        </authorList>
    </citation>
    <scope>NUCLEOTIDE SEQUENCE</scope>
    <source>
        <tissue evidence="5">Young leaves</tissue>
    </source>
</reference>
<evidence type="ECO:0000313" key="6">
    <source>
        <dbReference type="Proteomes" id="UP001141806"/>
    </source>
</evidence>
<comment type="caution">
    <text evidence="5">The sequence shown here is derived from an EMBL/GenBank/DDBJ whole genome shotgun (WGS) entry which is preliminary data.</text>
</comment>
<feature type="repeat" description="ANK" evidence="3">
    <location>
        <begin position="366"/>
        <end position="398"/>
    </location>
</feature>
<dbReference type="OrthoDB" id="194358at2759"/>
<name>A0A9Q0R0H1_9MAGN</name>
<keyword evidence="2 3" id="KW-0040">ANK repeat</keyword>
<gene>
    <name evidence="5" type="ORF">NE237_009274</name>
</gene>
<dbReference type="AlphaFoldDB" id="A0A9Q0R0H1"/>
<dbReference type="Proteomes" id="UP001141806">
    <property type="component" value="Unassembled WGS sequence"/>
</dbReference>
<dbReference type="SUPFAM" id="SSF49354">
    <property type="entry name" value="PapD-like"/>
    <property type="match status" value="1"/>
</dbReference>
<evidence type="ECO:0000313" key="5">
    <source>
        <dbReference type="EMBL" id="KAJ4978494.1"/>
    </source>
</evidence>
<feature type="repeat" description="ANK" evidence="3">
    <location>
        <begin position="244"/>
        <end position="276"/>
    </location>
</feature>
<dbReference type="Pfam" id="PF12796">
    <property type="entry name" value="Ank_2"/>
    <property type="match status" value="2"/>
</dbReference>
<evidence type="ECO:0000256" key="1">
    <source>
        <dbReference type="ARBA" id="ARBA00022737"/>
    </source>
</evidence>
<dbReference type="InterPro" id="IPR000535">
    <property type="entry name" value="MSP_dom"/>
</dbReference>
<feature type="repeat" description="ANK" evidence="3">
    <location>
        <begin position="399"/>
        <end position="431"/>
    </location>
</feature>
<evidence type="ECO:0000259" key="4">
    <source>
        <dbReference type="PROSITE" id="PS50202"/>
    </source>
</evidence>